<feature type="region of interest" description="Disordered" evidence="1">
    <location>
        <begin position="26"/>
        <end position="94"/>
    </location>
</feature>
<accession>A0A645BWT4</accession>
<proteinExistence type="predicted"/>
<sequence>MKKNVLCVLLATALSIGVMVMAGGKTSGSKEVKPVAQVEATQNPRASRGGAFDDSLNVSAEEDGDAEKASQGHIDSEAVKENQESPVKEVSKEQERPKIETLDWWEEAQYIFERGTVAEVEDVYTGRRFNIKRTFGTNHADCEALTSQDTEIIKEIWGGFSWERRPIIVNIEGRRLAASMAAMPHAGKDSAPALAVATNLSAGYGTGQNLDLVKDNGMDGVFDVHFLGSKRHKDGNIQAVVDPQHQEAIEIAAAAN</sequence>
<evidence type="ECO:0000313" key="2">
    <source>
        <dbReference type="EMBL" id="MPM69647.1"/>
    </source>
</evidence>
<evidence type="ECO:0000256" key="1">
    <source>
        <dbReference type="SAM" id="MobiDB-lite"/>
    </source>
</evidence>
<dbReference type="EMBL" id="VSSQ01022994">
    <property type="protein sequence ID" value="MPM69647.1"/>
    <property type="molecule type" value="Genomic_DNA"/>
</dbReference>
<dbReference type="AlphaFoldDB" id="A0A645BWT4"/>
<feature type="compositionally biased region" description="Basic and acidic residues" evidence="1">
    <location>
        <begin position="66"/>
        <end position="94"/>
    </location>
</feature>
<gene>
    <name evidence="2" type="ORF">SDC9_116595</name>
</gene>
<name>A0A645BWT4_9ZZZZ</name>
<reference evidence="2" key="1">
    <citation type="submission" date="2019-08" db="EMBL/GenBank/DDBJ databases">
        <authorList>
            <person name="Kucharzyk K."/>
            <person name="Murdoch R.W."/>
            <person name="Higgins S."/>
            <person name="Loffler F."/>
        </authorList>
    </citation>
    <scope>NUCLEOTIDE SEQUENCE</scope>
</reference>
<protein>
    <submittedName>
        <fullName evidence="2">Uncharacterized protein</fullName>
    </submittedName>
</protein>
<organism evidence="2">
    <name type="scientific">bioreactor metagenome</name>
    <dbReference type="NCBI Taxonomy" id="1076179"/>
    <lineage>
        <taxon>unclassified sequences</taxon>
        <taxon>metagenomes</taxon>
        <taxon>ecological metagenomes</taxon>
    </lineage>
</organism>
<comment type="caution">
    <text evidence="2">The sequence shown here is derived from an EMBL/GenBank/DDBJ whole genome shotgun (WGS) entry which is preliminary data.</text>
</comment>